<comment type="caution">
    <text evidence="1">The sequence shown here is derived from an EMBL/GenBank/DDBJ whole genome shotgun (WGS) entry which is preliminary data.</text>
</comment>
<protein>
    <submittedName>
        <fullName evidence="1">Uncharacterized protein</fullName>
    </submittedName>
</protein>
<evidence type="ECO:0000313" key="1">
    <source>
        <dbReference type="EMBL" id="CAK0828812.1"/>
    </source>
</evidence>
<feature type="non-terminal residue" evidence="1">
    <location>
        <position position="1"/>
    </location>
</feature>
<accession>A0ABN9SA52</accession>
<organism evidence="1 2">
    <name type="scientific">Prorocentrum cordatum</name>
    <dbReference type="NCBI Taxonomy" id="2364126"/>
    <lineage>
        <taxon>Eukaryota</taxon>
        <taxon>Sar</taxon>
        <taxon>Alveolata</taxon>
        <taxon>Dinophyceae</taxon>
        <taxon>Prorocentrales</taxon>
        <taxon>Prorocentraceae</taxon>
        <taxon>Prorocentrum</taxon>
    </lineage>
</organism>
<proteinExistence type="predicted"/>
<dbReference type="EMBL" id="CAUYUJ010010221">
    <property type="protein sequence ID" value="CAK0828812.1"/>
    <property type="molecule type" value="Genomic_DNA"/>
</dbReference>
<evidence type="ECO:0000313" key="2">
    <source>
        <dbReference type="Proteomes" id="UP001189429"/>
    </source>
</evidence>
<name>A0ABN9SA52_9DINO</name>
<sequence>KKKKIRDEFKRKSRAGKRQFPANWLETGDFTWAVSYRTEAREQANEHRDARPFLTFDGLLAPFKWSPENKDTEFRK</sequence>
<feature type="non-terminal residue" evidence="1">
    <location>
        <position position="76"/>
    </location>
</feature>
<reference evidence="1" key="1">
    <citation type="submission" date="2023-10" db="EMBL/GenBank/DDBJ databases">
        <authorList>
            <person name="Chen Y."/>
            <person name="Shah S."/>
            <person name="Dougan E. K."/>
            <person name="Thang M."/>
            <person name="Chan C."/>
        </authorList>
    </citation>
    <scope>NUCLEOTIDE SEQUENCE [LARGE SCALE GENOMIC DNA]</scope>
</reference>
<dbReference type="Proteomes" id="UP001189429">
    <property type="component" value="Unassembled WGS sequence"/>
</dbReference>
<keyword evidence="2" id="KW-1185">Reference proteome</keyword>
<gene>
    <name evidence="1" type="ORF">PCOR1329_LOCUS27948</name>
</gene>